<dbReference type="InterPro" id="IPR000959">
    <property type="entry name" value="POLO_box_dom"/>
</dbReference>
<evidence type="ECO:0000256" key="4">
    <source>
        <dbReference type="ARBA" id="ARBA00022679"/>
    </source>
</evidence>
<feature type="domain" description="Protein kinase" evidence="13">
    <location>
        <begin position="32"/>
        <end position="285"/>
    </location>
</feature>
<dbReference type="PANTHER" id="PTHR24345:SF93">
    <property type="entry name" value="SERINE_THREONINE-PROTEIN KINASE PLK1"/>
    <property type="match status" value="1"/>
</dbReference>
<dbReference type="GO" id="GO:0000776">
    <property type="term" value="C:kinetochore"/>
    <property type="evidence" value="ECO:0007669"/>
    <property type="project" value="TreeGrafter"/>
</dbReference>
<comment type="similarity">
    <text evidence="12">Belongs to the protein kinase superfamily. Ser/Thr protein kinase family. CDC5/Polo subfamily.</text>
</comment>
<dbReference type="FunFam" id="3.30.200.20:FF:000284">
    <property type="entry name" value="Serine/threonine-protein kinase PLK"/>
    <property type="match status" value="1"/>
</dbReference>
<evidence type="ECO:0000256" key="5">
    <source>
        <dbReference type="ARBA" id="ARBA00022737"/>
    </source>
</evidence>
<dbReference type="PROSITE" id="PS50078">
    <property type="entry name" value="POLO_BOX"/>
    <property type="match status" value="2"/>
</dbReference>
<evidence type="ECO:0000256" key="9">
    <source>
        <dbReference type="ARBA" id="ARBA00047802"/>
    </source>
</evidence>
<dbReference type="CDD" id="cd13117">
    <property type="entry name" value="POLO_box_2"/>
    <property type="match status" value="1"/>
</dbReference>
<accession>A0A8J2JT76</accession>
<sequence>MAHVNVKPPGQDDQRAVEIPEIIVDKTTKKSYQRGKFLGKGGFAKCYEATEIGTNKVYACKIVNKTLLMKPHQRDKMAQEISIHRDLSHDYIVGFLSYFEDDLNVYIILELCAKKSLMELQKRRKTVTETEARYFLKQIMLGVNYLHDKNIVHRDLKLGNIFINDYMNLKLGDFGLATTIEFNGERKKTLCGTPNYIAPEVLAKKGHSFEVDIWSIGCILYTLLVGKPPFETHTLKDTYAKIKRGEYNFPQTKVTASARQLIQNMLQVDPTRRPTASQILASDFLAKLYIPSSLPASCLTTQPRFDGRPSYAPVPQPFKVDAKRQPLVEHNNPRSPAGVSMPTAEPKLSSAANYMKDLRQQMKAVLSKDLDAKRRSNDDETEDPNAAPLLWISKWVDYSDKYGFGYQLSDDSIGVSFNDLTRMVLLPDGQNMHYIDKNGLEHYHTREKYPTAELQKKVKLLNYFQQYMSENLLRAGGNIPSSETASMTRLPSMWTWFRTSRAVVMVLTNGTLQINNFRDHTKMILCPLLGAITTLEHGKPMRTFKFSLIEQYGCTPDLRQKLQYALEKLDVVMGTKVAEQNSAAKTK</sequence>
<evidence type="ECO:0000256" key="10">
    <source>
        <dbReference type="ARBA" id="ARBA00048347"/>
    </source>
</evidence>
<dbReference type="GO" id="GO:0005813">
    <property type="term" value="C:centrosome"/>
    <property type="evidence" value="ECO:0007669"/>
    <property type="project" value="TreeGrafter"/>
</dbReference>
<feature type="binding site" evidence="11">
    <location>
        <position position="61"/>
    </location>
    <ligand>
        <name>ATP</name>
        <dbReference type="ChEBI" id="CHEBI:30616"/>
    </ligand>
</feature>
<feature type="domain" description="POLO box" evidence="14">
    <location>
        <begin position="391"/>
        <end position="470"/>
    </location>
</feature>
<dbReference type="GO" id="GO:0005524">
    <property type="term" value="F:ATP binding"/>
    <property type="evidence" value="ECO:0007669"/>
    <property type="project" value="UniProtKB-UniRule"/>
</dbReference>
<dbReference type="FunFam" id="3.30.1120.30:FF:000001">
    <property type="entry name" value="Serine/threonine-protein kinase PLK"/>
    <property type="match status" value="1"/>
</dbReference>
<gene>
    <name evidence="15" type="ORF">AFUS01_LOCUS10378</name>
</gene>
<name>A0A8J2JT76_9HEXA</name>
<evidence type="ECO:0000256" key="2">
    <source>
        <dbReference type="ARBA" id="ARBA00022490"/>
    </source>
</evidence>
<evidence type="ECO:0000256" key="12">
    <source>
        <dbReference type="RuleBase" id="RU361162"/>
    </source>
</evidence>
<dbReference type="SMART" id="SM00220">
    <property type="entry name" value="S_TKc"/>
    <property type="match status" value="1"/>
</dbReference>
<dbReference type="GO" id="GO:0005737">
    <property type="term" value="C:cytoplasm"/>
    <property type="evidence" value="ECO:0007669"/>
    <property type="project" value="UniProtKB-SubCell"/>
</dbReference>
<dbReference type="GO" id="GO:0005634">
    <property type="term" value="C:nucleus"/>
    <property type="evidence" value="ECO:0007669"/>
    <property type="project" value="TreeGrafter"/>
</dbReference>
<dbReference type="InterPro" id="IPR033701">
    <property type="entry name" value="POLO_box_1"/>
</dbReference>
<dbReference type="EC" id="2.7.11.21" evidence="12"/>
<keyword evidence="8 11" id="KW-0067">ATP-binding</keyword>
<dbReference type="CDD" id="cd14099">
    <property type="entry name" value="STKc_PLK"/>
    <property type="match status" value="1"/>
</dbReference>
<evidence type="ECO:0000259" key="14">
    <source>
        <dbReference type="PROSITE" id="PS50078"/>
    </source>
</evidence>
<evidence type="ECO:0000313" key="16">
    <source>
        <dbReference type="Proteomes" id="UP000708208"/>
    </source>
</evidence>
<dbReference type="GO" id="GO:0004674">
    <property type="term" value="F:protein serine/threonine kinase activity"/>
    <property type="evidence" value="ECO:0007669"/>
    <property type="project" value="UniProtKB-KW"/>
</dbReference>
<comment type="catalytic activity">
    <reaction evidence="10">
        <text>L-seryl-[protein] + ATP = O-phospho-L-seryl-[protein] + ADP + H(+)</text>
        <dbReference type="Rhea" id="RHEA:17989"/>
        <dbReference type="Rhea" id="RHEA-COMP:9863"/>
        <dbReference type="Rhea" id="RHEA-COMP:11604"/>
        <dbReference type="ChEBI" id="CHEBI:15378"/>
        <dbReference type="ChEBI" id="CHEBI:29999"/>
        <dbReference type="ChEBI" id="CHEBI:30616"/>
        <dbReference type="ChEBI" id="CHEBI:83421"/>
        <dbReference type="ChEBI" id="CHEBI:456216"/>
        <dbReference type="EC" id="2.7.11.21"/>
    </reaction>
</comment>
<dbReference type="Proteomes" id="UP000708208">
    <property type="component" value="Unassembled WGS sequence"/>
</dbReference>
<dbReference type="PROSITE" id="PS00108">
    <property type="entry name" value="PROTEIN_KINASE_ST"/>
    <property type="match status" value="1"/>
</dbReference>
<evidence type="ECO:0000256" key="1">
    <source>
        <dbReference type="ARBA" id="ARBA00004496"/>
    </source>
</evidence>
<feature type="domain" description="POLO box" evidence="14">
    <location>
        <begin position="490"/>
        <end position="574"/>
    </location>
</feature>
<dbReference type="Pfam" id="PF00659">
    <property type="entry name" value="POLO_box"/>
    <property type="match status" value="2"/>
</dbReference>
<dbReference type="CDD" id="cd13118">
    <property type="entry name" value="POLO_box_1"/>
    <property type="match status" value="1"/>
</dbReference>
<organism evidence="15 16">
    <name type="scientific">Allacma fusca</name>
    <dbReference type="NCBI Taxonomy" id="39272"/>
    <lineage>
        <taxon>Eukaryota</taxon>
        <taxon>Metazoa</taxon>
        <taxon>Ecdysozoa</taxon>
        <taxon>Arthropoda</taxon>
        <taxon>Hexapoda</taxon>
        <taxon>Collembola</taxon>
        <taxon>Symphypleona</taxon>
        <taxon>Sminthuridae</taxon>
        <taxon>Allacma</taxon>
    </lineage>
</organism>
<dbReference type="EMBL" id="CAJVCH010076950">
    <property type="protein sequence ID" value="CAG7721139.1"/>
    <property type="molecule type" value="Genomic_DNA"/>
</dbReference>
<dbReference type="PANTHER" id="PTHR24345">
    <property type="entry name" value="SERINE/THREONINE-PROTEIN KINASE PLK"/>
    <property type="match status" value="1"/>
</dbReference>
<evidence type="ECO:0000256" key="6">
    <source>
        <dbReference type="ARBA" id="ARBA00022741"/>
    </source>
</evidence>
<dbReference type="GO" id="GO:0007052">
    <property type="term" value="P:mitotic spindle organization"/>
    <property type="evidence" value="ECO:0007669"/>
    <property type="project" value="TreeGrafter"/>
</dbReference>
<dbReference type="InterPro" id="IPR033695">
    <property type="entry name" value="POLO_box_2"/>
</dbReference>
<keyword evidence="4 12" id="KW-0808">Transferase</keyword>
<proteinExistence type="inferred from homology"/>
<evidence type="ECO:0000256" key="7">
    <source>
        <dbReference type="ARBA" id="ARBA00022777"/>
    </source>
</evidence>
<dbReference type="Pfam" id="PF00069">
    <property type="entry name" value="Pkinase"/>
    <property type="match status" value="1"/>
</dbReference>
<evidence type="ECO:0000256" key="8">
    <source>
        <dbReference type="ARBA" id="ARBA00022840"/>
    </source>
</evidence>
<dbReference type="InterPro" id="IPR000719">
    <property type="entry name" value="Prot_kinase_dom"/>
</dbReference>
<dbReference type="AlphaFoldDB" id="A0A8J2JT76"/>
<dbReference type="OrthoDB" id="408964at2759"/>
<keyword evidence="5" id="KW-0677">Repeat</keyword>
<dbReference type="InterPro" id="IPR017441">
    <property type="entry name" value="Protein_kinase_ATP_BS"/>
</dbReference>
<dbReference type="GO" id="GO:0000922">
    <property type="term" value="C:spindle pole"/>
    <property type="evidence" value="ECO:0007669"/>
    <property type="project" value="TreeGrafter"/>
</dbReference>
<keyword evidence="2" id="KW-0963">Cytoplasm</keyword>
<evidence type="ECO:0000259" key="13">
    <source>
        <dbReference type="PROSITE" id="PS50011"/>
    </source>
</evidence>
<reference evidence="15" key="1">
    <citation type="submission" date="2021-06" db="EMBL/GenBank/DDBJ databases">
        <authorList>
            <person name="Hodson N. C."/>
            <person name="Mongue J. A."/>
            <person name="Jaron S. K."/>
        </authorList>
    </citation>
    <scope>NUCLEOTIDE SEQUENCE</scope>
</reference>
<protein>
    <recommendedName>
        <fullName evidence="12">Serine/threonine-protein kinase PLK</fullName>
        <ecNumber evidence="12">2.7.11.21</ecNumber>
    </recommendedName>
    <alternativeName>
        <fullName evidence="12">Polo-like kinase</fullName>
    </alternativeName>
</protein>
<dbReference type="PROSITE" id="PS50011">
    <property type="entry name" value="PROTEIN_KINASE_DOM"/>
    <property type="match status" value="1"/>
</dbReference>
<evidence type="ECO:0000313" key="15">
    <source>
        <dbReference type="EMBL" id="CAG7721139.1"/>
    </source>
</evidence>
<comment type="catalytic activity">
    <reaction evidence="9 12">
        <text>L-threonyl-[protein] + ATP = O-phospho-L-threonyl-[protein] + ADP + H(+)</text>
        <dbReference type="Rhea" id="RHEA:46608"/>
        <dbReference type="Rhea" id="RHEA-COMP:11060"/>
        <dbReference type="Rhea" id="RHEA-COMP:11605"/>
        <dbReference type="ChEBI" id="CHEBI:15378"/>
        <dbReference type="ChEBI" id="CHEBI:30013"/>
        <dbReference type="ChEBI" id="CHEBI:30616"/>
        <dbReference type="ChEBI" id="CHEBI:61977"/>
        <dbReference type="ChEBI" id="CHEBI:456216"/>
        <dbReference type="EC" id="2.7.11.21"/>
    </reaction>
</comment>
<dbReference type="PROSITE" id="PS00107">
    <property type="entry name" value="PROTEIN_KINASE_ATP"/>
    <property type="match status" value="1"/>
</dbReference>
<comment type="subcellular location">
    <subcellularLocation>
        <location evidence="1">Cytoplasm</location>
    </subcellularLocation>
</comment>
<keyword evidence="7 12" id="KW-0418">Kinase</keyword>
<keyword evidence="6 11" id="KW-0547">Nucleotide-binding</keyword>
<evidence type="ECO:0000256" key="3">
    <source>
        <dbReference type="ARBA" id="ARBA00022527"/>
    </source>
</evidence>
<keyword evidence="16" id="KW-1185">Reference proteome</keyword>
<keyword evidence="3 12" id="KW-0723">Serine/threonine-protein kinase</keyword>
<comment type="caution">
    <text evidence="15">The sequence shown here is derived from an EMBL/GenBank/DDBJ whole genome shotgun (WGS) entry which is preliminary data.</text>
</comment>
<dbReference type="InterPro" id="IPR008271">
    <property type="entry name" value="Ser/Thr_kinase_AS"/>
</dbReference>
<evidence type="ECO:0000256" key="11">
    <source>
        <dbReference type="PROSITE-ProRule" id="PRU10141"/>
    </source>
</evidence>
<dbReference type="FunFam" id="1.10.510.10:FF:000311">
    <property type="entry name" value="Serine/threonine-protein kinase PLK"/>
    <property type="match status" value="1"/>
</dbReference>